<organism evidence="1 2">
    <name type="scientific">Mesorhizobium ciceri</name>
    <dbReference type="NCBI Taxonomy" id="39645"/>
    <lineage>
        <taxon>Bacteria</taxon>
        <taxon>Pseudomonadati</taxon>
        <taxon>Pseudomonadota</taxon>
        <taxon>Alphaproteobacteria</taxon>
        <taxon>Hyphomicrobiales</taxon>
        <taxon>Phyllobacteriaceae</taxon>
        <taxon>Mesorhizobium</taxon>
    </lineage>
</organism>
<proteinExistence type="predicted"/>
<accession>A0AB38T610</accession>
<evidence type="ECO:0000313" key="2">
    <source>
        <dbReference type="Proteomes" id="UP001060070"/>
    </source>
</evidence>
<dbReference type="EMBL" id="CP088147">
    <property type="protein sequence ID" value="UTU49828.1"/>
    <property type="molecule type" value="Genomic_DNA"/>
</dbReference>
<dbReference type="AlphaFoldDB" id="A0AB38T610"/>
<protein>
    <submittedName>
        <fullName evidence="1">Uncharacterized protein</fullName>
    </submittedName>
</protein>
<gene>
    <name evidence="1" type="ORF">LRP29_20300</name>
</gene>
<reference evidence="1 2" key="1">
    <citation type="journal article" date="2022" name="Microbiol. Resour. Announc.">
        <title>Complete Genome Sequence of Mesorhizobium ciceri Strain R30, a Rhizobium Used as a Commercial Inoculant for Chickpea in Argentina.</title>
        <authorList>
            <person name="Foresto E."/>
            <person name="Revale S."/>
            <person name="Primo E."/>
            <person name="Nievas F."/>
            <person name="Carezzano E."/>
            <person name="Puente M."/>
            <person name="Alzari P."/>
            <person name="Mart M."/>
            <person name="Ben-Assaya M."/>
            <person name="Mornico D."/>
            <person name="Santoro M."/>
            <person name="Mart F."/>
            <person name="Giordano W."/>
            <person name="Bogino P."/>
        </authorList>
    </citation>
    <scope>NUCLEOTIDE SEQUENCE [LARGE SCALE GENOMIC DNA]</scope>
    <source>
        <strain evidence="1 2">R30</strain>
    </source>
</reference>
<evidence type="ECO:0000313" key="1">
    <source>
        <dbReference type="EMBL" id="UTU49828.1"/>
    </source>
</evidence>
<dbReference type="Proteomes" id="UP001060070">
    <property type="component" value="Chromosome"/>
</dbReference>
<dbReference type="RefSeq" id="WP_024505509.1">
    <property type="nucleotide sequence ID" value="NZ_CP088147.1"/>
</dbReference>
<keyword evidence="2" id="KW-1185">Reference proteome</keyword>
<name>A0AB38T610_9HYPH</name>
<sequence length="60" mass="6746">MTAPKLSAAIEPNNDMIVVPFHYAYRNIFGMMPIRADVDFMLVSPSSYDPKHYPPGSCIQ</sequence>